<organism evidence="1 2">
    <name type="scientific">Candidatus Sungbacteria bacterium RIFCSPHIGHO2_02_FULL_52_23</name>
    <dbReference type="NCBI Taxonomy" id="1802274"/>
    <lineage>
        <taxon>Bacteria</taxon>
        <taxon>Candidatus Sungiibacteriota</taxon>
    </lineage>
</organism>
<evidence type="ECO:0000313" key="2">
    <source>
        <dbReference type="Proteomes" id="UP000178510"/>
    </source>
</evidence>
<dbReference type="AlphaFoldDB" id="A0A1G2KWP6"/>
<reference evidence="1 2" key="1">
    <citation type="journal article" date="2016" name="Nat. Commun.">
        <title>Thousands of microbial genomes shed light on interconnected biogeochemical processes in an aquifer system.</title>
        <authorList>
            <person name="Anantharaman K."/>
            <person name="Brown C.T."/>
            <person name="Hug L.A."/>
            <person name="Sharon I."/>
            <person name="Castelle C.J."/>
            <person name="Probst A.J."/>
            <person name="Thomas B.C."/>
            <person name="Singh A."/>
            <person name="Wilkins M.J."/>
            <person name="Karaoz U."/>
            <person name="Brodie E.L."/>
            <person name="Williams K.H."/>
            <person name="Hubbard S.S."/>
            <person name="Banfield J.F."/>
        </authorList>
    </citation>
    <scope>NUCLEOTIDE SEQUENCE [LARGE SCALE GENOMIC DNA]</scope>
</reference>
<dbReference type="Proteomes" id="UP000178510">
    <property type="component" value="Unassembled WGS sequence"/>
</dbReference>
<comment type="caution">
    <text evidence="1">The sequence shown here is derived from an EMBL/GenBank/DDBJ whole genome shotgun (WGS) entry which is preliminary data.</text>
</comment>
<gene>
    <name evidence="1" type="ORF">A3J58_02365</name>
</gene>
<sequence>MLEVERYRIRTVREARKEGYEQRPEFFTHPLALDRLEEIILRIERKLADLFLYEQMDTSLLKKYGSILHYSFILVQENFGYCLWSREIPASNN</sequence>
<proteinExistence type="predicted"/>
<evidence type="ECO:0000313" key="1">
    <source>
        <dbReference type="EMBL" id="OHA03856.1"/>
    </source>
</evidence>
<name>A0A1G2KWP6_9BACT</name>
<protein>
    <submittedName>
        <fullName evidence="1">Uncharacterized protein</fullName>
    </submittedName>
</protein>
<accession>A0A1G2KWP6</accession>
<dbReference type="EMBL" id="MHQM01000018">
    <property type="protein sequence ID" value="OHA03856.1"/>
    <property type="molecule type" value="Genomic_DNA"/>
</dbReference>